<dbReference type="PROSITE" id="PS00893">
    <property type="entry name" value="NUDIX_BOX"/>
    <property type="match status" value="1"/>
</dbReference>
<evidence type="ECO:0000256" key="2">
    <source>
        <dbReference type="ARBA" id="ARBA00001947"/>
    </source>
</evidence>
<dbReference type="PANTHER" id="PTHR42904:SF6">
    <property type="entry name" value="NAD-CAPPED RNA HYDROLASE NUDT12"/>
    <property type="match status" value="1"/>
</dbReference>
<evidence type="ECO:0000256" key="5">
    <source>
        <dbReference type="ARBA" id="ARBA00022723"/>
    </source>
</evidence>
<feature type="compositionally biased region" description="Polar residues" evidence="10">
    <location>
        <begin position="397"/>
        <end position="407"/>
    </location>
</feature>
<dbReference type="GO" id="GO:0005777">
    <property type="term" value="C:peroxisome"/>
    <property type="evidence" value="ECO:0007669"/>
    <property type="project" value="TreeGrafter"/>
</dbReference>
<dbReference type="GO" id="GO:0046872">
    <property type="term" value="F:metal ion binding"/>
    <property type="evidence" value="ECO:0007669"/>
    <property type="project" value="UniProtKB-KW"/>
</dbReference>
<dbReference type="SUPFAM" id="SSF55811">
    <property type="entry name" value="Nudix"/>
    <property type="match status" value="1"/>
</dbReference>
<dbReference type="GeneID" id="63825021"/>
<evidence type="ECO:0000259" key="11">
    <source>
        <dbReference type="PROSITE" id="PS51462"/>
    </source>
</evidence>
<dbReference type="PROSITE" id="PS51462">
    <property type="entry name" value="NUDIX"/>
    <property type="match status" value="1"/>
</dbReference>
<feature type="region of interest" description="Disordered" evidence="10">
    <location>
        <begin position="386"/>
        <end position="411"/>
    </location>
</feature>
<dbReference type="RefSeq" id="XP_040768653.1">
    <property type="nucleotide sequence ID" value="XM_040907992.1"/>
</dbReference>
<dbReference type="EMBL" id="KV427608">
    <property type="protein sequence ID" value="KZT10913.1"/>
    <property type="molecule type" value="Genomic_DNA"/>
</dbReference>
<accession>A0A165GWB4</accession>
<comment type="cofactor">
    <cofactor evidence="2">
        <name>Zn(2+)</name>
        <dbReference type="ChEBI" id="CHEBI:29105"/>
    </cofactor>
</comment>
<reference evidence="12 13" key="1">
    <citation type="journal article" date="2016" name="Mol. Biol. Evol.">
        <title>Comparative Genomics of Early-Diverging Mushroom-Forming Fungi Provides Insights into the Origins of Lignocellulose Decay Capabilities.</title>
        <authorList>
            <person name="Nagy L.G."/>
            <person name="Riley R."/>
            <person name="Tritt A."/>
            <person name="Adam C."/>
            <person name="Daum C."/>
            <person name="Floudas D."/>
            <person name="Sun H."/>
            <person name="Yadav J.S."/>
            <person name="Pangilinan J."/>
            <person name="Larsson K.H."/>
            <person name="Matsuura K."/>
            <person name="Barry K."/>
            <person name="Labutti K."/>
            <person name="Kuo R."/>
            <person name="Ohm R.A."/>
            <person name="Bhattacharya S.S."/>
            <person name="Shirouzu T."/>
            <person name="Yoshinaga Y."/>
            <person name="Martin F.M."/>
            <person name="Grigoriev I.V."/>
            <person name="Hibbett D.S."/>
        </authorList>
    </citation>
    <scope>NUCLEOTIDE SEQUENCE [LARGE SCALE GENOMIC DNA]</scope>
    <source>
        <strain evidence="12 13">93-53</strain>
    </source>
</reference>
<keyword evidence="6" id="KW-0378">Hydrolase</keyword>
<sequence>MVRSVVNFFGGSPLNRLSWLRTYQPFLNSIVGSPATRWLVFRRGEPLMVTSRNTQKPSLAQLSTADVKPLLGAEPFFGQGQNTGEHGPGDLLPVEGARFHGPPLVFLGLLEKTHAGGTHALPSSAFSAKQDADTVLANLEGTPYFSLDASNVEQDKLDSTLHGSQAGKEGAEFAFVEARGAMAGFDEFEASIFAMARTMVDWNARNKFCPSCGSASYSQWAGWKLSCSSLLPWADTAGKKPCLTAKGLHNFSHPRTDSVIITAIVDQANEKILLGKNKNWPARFYSTLAGFIEPGESLEDAVKREMWEEAGVDVWDVQYHSSQPWPYPASLMVGFYAVADSTKALHTDLDNELEDVHWYTREEVLSILKHEEGAYLSSREYRKMAEAQDERDHLPHQSASGAANKQENPGAADDQLVVPFRIPPMTAVGGILIRDWALGLAGPGIKEG</sequence>
<dbReference type="InterPro" id="IPR000086">
    <property type="entry name" value="NUDIX_hydrolase_dom"/>
</dbReference>
<protein>
    <recommendedName>
        <fullName evidence="4">NAD(+) diphosphatase</fullName>
        <ecNumber evidence="4">3.6.1.22</ecNumber>
    </recommendedName>
</protein>
<feature type="compositionally biased region" description="Basic and acidic residues" evidence="10">
    <location>
        <begin position="386"/>
        <end position="395"/>
    </location>
</feature>
<gene>
    <name evidence="12" type="ORF">LAESUDRAFT_721312</name>
</gene>
<dbReference type="GO" id="GO:0006742">
    <property type="term" value="P:NADP+ catabolic process"/>
    <property type="evidence" value="ECO:0007669"/>
    <property type="project" value="TreeGrafter"/>
</dbReference>
<dbReference type="GO" id="GO:0005829">
    <property type="term" value="C:cytosol"/>
    <property type="evidence" value="ECO:0007669"/>
    <property type="project" value="TreeGrafter"/>
</dbReference>
<dbReference type="Pfam" id="PF09296">
    <property type="entry name" value="NUDIX-like"/>
    <property type="match status" value="1"/>
</dbReference>
<dbReference type="InterPro" id="IPR020084">
    <property type="entry name" value="NUDIX_hydrolase_CS"/>
</dbReference>
<dbReference type="FunCoup" id="A0A165GWB4">
    <property type="interactions" value="98"/>
</dbReference>
<dbReference type="EC" id="3.6.1.22" evidence="4"/>
<evidence type="ECO:0000256" key="3">
    <source>
        <dbReference type="ARBA" id="ARBA00009595"/>
    </source>
</evidence>
<evidence type="ECO:0000256" key="8">
    <source>
        <dbReference type="ARBA" id="ARBA00023027"/>
    </source>
</evidence>
<dbReference type="Proteomes" id="UP000076871">
    <property type="component" value="Unassembled WGS sequence"/>
</dbReference>
<comment type="catalytic activity">
    <reaction evidence="9">
        <text>a 5'-end NAD(+)-phospho-ribonucleoside in mRNA + H2O = a 5'-end phospho-adenosine-phospho-ribonucleoside in mRNA + beta-nicotinamide D-ribonucleotide + 2 H(+)</text>
        <dbReference type="Rhea" id="RHEA:60876"/>
        <dbReference type="Rhea" id="RHEA-COMP:15698"/>
        <dbReference type="Rhea" id="RHEA-COMP:15719"/>
        <dbReference type="ChEBI" id="CHEBI:14649"/>
        <dbReference type="ChEBI" id="CHEBI:15377"/>
        <dbReference type="ChEBI" id="CHEBI:15378"/>
        <dbReference type="ChEBI" id="CHEBI:144029"/>
        <dbReference type="ChEBI" id="CHEBI:144051"/>
    </reaction>
    <physiologicalReaction direction="left-to-right" evidence="9">
        <dbReference type="Rhea" id="RHEA:60877"/>
    </physiologicalReaction>
</comment>
<dbReference type="InParanoid" id="A0A165GWB4"/>
<dbReference type="PANTHER" id="PTHR42904">
    <property type="entry name" value="NUDIX HYDROLASE, NUDC SUBFAMILY"/>
    <property type="match status" value="1"/>
</dbReference>
<dbReference type="Gene3D" id="3.90.79.20">
    <property type="match status" value="1"/>
</dbReference>
<dbReference type="CDD" id="cd03429">
    <property type="entry name" value="NUDIX_NADH_pyrophosphatase_Nudt13"/>
    <property type="match status" value="1"/>
</dbReference>
<dbReference type="GO" id="GO:0035529">
    <property type="term" value="F:NADH pyrophosphatase activity"/>
    <property type="evidence" value="ECO:0007669"/>
    <property type="project" value="TreeGrafter"/>
</dbReference>
<organism evidence="12 13">
    <name type="scientific">Laetiporus sulphureus 93-53</name>
    <dbReference type="NCBI Taxonomy" id="1314785"/>
    <lineage>
        <taxon>Eukaryota</taxon>
        <taxon>Fungi</taxon>
        <taxon>Dikarya</taxon>
        <taxon>Basidiomycota</taxon>
        <taxon>Agaricomycotina</taxon>
        <taxon>Agaricomycetes</taxon>
        <taxon>Polyporales</taxon>
        <taxon>Laetiporus</taxon>
    </lineage>
</organism>
<comment type="similarity">
    <text evidence="3">Belongs to the Nudix hydrolase family. NudC subfamily.</text>
</comment>
<evidence type="ECO:0000256" key="10">
    <source>
        <dbReference type="SAM" id="MobiDB-lite"/>
    </source>
</evidence>
<evidence type="ECO:0000256" key="4">
    <source>
        <dbReference type="ARBA" id="ARBA00012381"/>
    </source>
</evidence>
<evidence type="ECO:0000256" key="1">
    <source>
        <dbReference type="ARBA" id="ARBA00001946"/>
    </source>
</evidence>
<dbReference type="GO" id="GO:0019677">
    <property type="term" value="P:NAD+ catabolic process"/>
    <property type="evidence" value="ECO:0007669"/>
    <property type="project" value="TreeGrafter"/>
</dbReference>
<evidence type="ECO:0000313" key="12">
    <source>
        <dbReference type="EMBL" id="KZT10913.1"/>
    </source>
</evidence>
<dbReference type="InterPro" id="IPR050241">
    <property type="entry name" value="NAD-cap_RNA_hydrolase_NudC"/>
</dbReference>
<dbReference type="InterPro" id="IPR015797">
    <property type="entry name" value="NUDIX_hydrolase-like_dom_sf"/>
</dbReference>
<dbReference type="Gene3D" id="3.90.79.10">
    <property type="entry name" value="Nucleoside Triphosphate Pyrophosphohydrolase"/>
    <property type="match status" value="1"/>
</dbReference>
<dbReference type="InterPro" id="IPR015375">
    <property type="entry name" value="NADH_PPase-like_N"/>
</dbReference>
<dbReference type="OrthoDB" id="10249612at2759"/>
<comment type="cofactor">
    <cofactor evidence="1">
        <name>Mg(2+)</name>
        <dbReference type="ChEBI" id="CHEBI:18420"/>
    </cofactor>
</comment>
<keyword evidence="13" id="KW-1185">Reference proteome</keyword>
<dbReference type="Pfam" id="PF00293">
    <property type="entry name" value="NUDIX"/>
    <property type="match status" value="1"/>
</dbReference>
<proteinExistence type="inferred from homology"/>
<dbReference type="InterPro" id="IPR049734">
    <property type="entry name" value="NudC-like_C"/>
</dbReference>
<keyword evidence="8" id="KW-0520">NAD</keyword>
<dbReference type="STRING" id="1314785.A0A165GWB4"/>
<evidence type="ECO:0000256" key="7">
    <source>
        <dbReference type="ARBA" id="ARBA00022842"/>
    </source>
</evidence>
<evidence type="ECO:0000313" key="13">
    <source>
        <dbReference type="Proteomes" id="UP000076871"/>
    </source>
</evidence>
<keyword evidence="7" id="KW-0460">Magnesium</keyword>
<feature type="domain" description="Nudix hydrolase" evidence="11">
    <location>
        <begin position="254"/>
        <end position="381"/>
    </location>
</feature>
<keyword evidence="5" id="KW-0479">Metal-binding</keyword>
<evidence type="ECO:0000256" key="6">
    <source>
        <dbReference type="ARBA" id="ARBA00022801"/>
    </source>
</evidence>
<dbReference type="AlphaFoldDB" id="A0A165GWB4"/>
<name>A0A165GWB4_9APHY</name>
<evidence type="ECO:0000256" key="9">
    <source>
        <dbReference type="ARBA" id="ARBA00023679"/>
    </source>
</evidence>